<feature type="transmembrane region" description="Helical" evidence="8">
    <location>
        <begin position="154"/>
        <end position="176"/>
    </location>
</feature>
<feature type="transmembrane region" description="Helical" evidence="8">
    <location>
        <begin position="210"/>
        <end position="227"/>
    </location>
</feature>
<feature type="transmembrane region" description="Helical" evidence="8">
    <location>
        <begin position="78"/>
        <end position="97"/>
    </location>
</feature>
<protein>
    <submittedName>
        <fullName evidence="9">ZIP family metal transporter</fullName>
    </submittedName>
</protein>
<evidence type="ECO:0000256" key="3">
    <source>
        <dbReference type="ARBA" id="ARBA00022475"/>
    </source>
</evidence>
<feature type="transmembrane region" description="Helical" evidence="8">
    <location>
        <begin position="239"/>
        <end position="258"/>
    </location>
</feature>
<dbReference type="GO" id="GO:0005886">
    <property type="term" value="C:plasma membrane"/>
    <property type="evidence" value="ECO:0007669"/>
    <property type="project" value="UniProtKB-SubCell"/>
</dbReference>
<dbReference type="AlphaFoldDB" id="A0A363UKR0"/>
<feature type="transmembrane region" description="Helical" evidence="8">
    <location>
        <begin position="183"/>
        <end position="204"/>
    </location>
</feature>
<evidence type="ECO:0000256" key="7">
    <source>
        <dbReference type="ARBA" id="ARBA00023136"/>
    </source>
</evidence>
<evidence type="ECO:0000313" key="10">
    <source>
        <dbReference type="Proteomes" id="UP000251800"/>
    </source>
</evidence>
<reference evidence="9 10" key="1">
    <citation type="submission" date="2018-05" db="EMBL/GenBank/DDBJ databases">
        <title>Abyssibacter profundi OUC007T gen. nov., sp. nov, a marine bacterium isolated from seawater of the Mariana Trench.</title>
        <authorList>
            <person name="Zhou S."/>
        </authorList>
    </citation>
    <scope>NUCLEOTIDE SEQUENCE [LARGE SCALE GENOMIC DNA]</scope>
    <source>
        <strain evidence="9 10">OUC007</strain>
    </source>
</reference>
<dbReference type="OrthoDB" id="9787346at2"/>
<proteinExistence type="inferred from homology"/>
<feature type="transmembrane region" description="Helical" evidence="8">
    <location>
        <begin position="45"/>
        <end position="66"/>
    </location>
</feature>
<accession>A0A363UKR0</accession>
<comment type="similarity">
    <text evidence="2">Belongs to the ZIP transporter (TC 2.A.5) family.</text>
</comment>
<dbReference type="InterPro" id="IPR003689">
    <property type="entry name" value="ZIP"/>
</dbReference>
<dbReference type="PANTHER" id="PTHR11040">
    <property type="entry name" value="ZINC/IRON TRANSPORTER"/>
    <property type="match status" value="1"/>
</dbReference>
<dbReference type="Pfam" id="PF02535">
    <property type="entry name" value="Zip"/>
    <property type="match status" value="1"/>
</dbReference>
<keyword evidence="6 8" id="KW-1133">Transmembrane helix</keyword>
<organism evidence="9 10">
    <name type="scientific">Abyssibacter profundi</name>
    <dbReference type="NCBI Taxonomy" id="2182787"/>
    <lineage>
        <taxon>Bacteria</taxon>
        <taxon>Pseudomonadati</taxon>
        <taxon>Pseudomonadota</taxon>
        <taxon>Gammaproteobacteria</taxon>
        <taxon>Chromatiales</taxon>
        <taxon>Oceanococcaceae</taxon>
        <taxon>Abyssibacter</taxon>
    </lineage>
</organism>
<sequence length="263" mass="26837">MSDALITSPFWLGLLGSTAAGACTAVGAAGVFAIQRLSPKLEDMLLSAAAGIMLAASFFSLILPGLDIANARLDHEVLAALIVIGGVMLGAIGLWLLHEHLPHEHFVLGREGPDQVQLKRIWLFIIAITLHNLPEGMAVGVGFATGDPGNGAGLAVGIGLQNIPEGLAVAVSLLAIGYSRKAAFGWGALTGAAEPLGGLIGAAAGSLAELALPAVLGAAAGAMLYIISDEIIPETHRRGFETPATFALMTGMVVMMFLDTTLG</sequence>
<dbReference type="RefSeq" id="WP_109720231.1">
    <property type="nucleotide sequence ID" value="NZ_QEQK01000007.1"/>
</dbReference>
<evidence type="ECO:0000256" key="5">
    <source>
        <dbReference type="ARBA" id="ARBA00022833"/>
    </source>
</evidence>
<evidence type="ECO:0000313" key="9">
    <source>
        <dbReference type="EMBL" id="PWN56016.1"/>
    </source>
</evidence>
<comment type="subcellular location">
    <subcellularLocation>
        <location evidence="1">Cell membrane</location>
        <topology evidence="1">Multi-pass membrane protein</topology>
    </subcellularLocation>
</comment>
<keyword evidence="10" id="KW-1185">Reference proteome</keyword>
<keyword evidence="3" id="KW-1003">Cell membrane</keyword>
<dbReference type="PANTHER" id="PTHR11040:SF211">
    <property type="entry name" value="ZINC TRANSPORTER ZIP11"/>
    <property type="match status" value="1"/>
</dbReference>
<evidence type="ECO:0000256" key="2">
    <source>
        <dbReference type="ARBA" id="ARBA00006939"/>
    </source>
</evidence>
<feature type="transmembrane region" description="Helical" evidence="8">
    <location>
        <begin position="12"/>
        <end position="33"/>
    </location>
</feature>
<name>A0A363UKR0_9GAMM</name>
<dbReference type="GO" id="GO:0005385">
    <property type="term" value="F:zinc ion transmembrane transporter activity"/>
    <property type="evidence" value="ECO:0007669"/>
    <property type="project" value="TreeGrafter"/>
</dbReference>
<dbReference type="EMBL" id="QEQK01000007">
    <property type="protein sequence ID" value="PWN56016.1"/>
    <property type="molecule type" value="Genomic_DNA"/>
</dbReference>
<keyword evidence="7 8" id="KW-0472">Membrane</keyword>
<evidence type="ECO:0000256" key="4">
    <source>
        <dbReference type="ARBA" id="ARBA00022692"/>
    </source>
</evidence>
<keyword evidence="4 8" id="KW-0812">Transmembrane</keyword>
<comment type="caution">
    <text evidence="9">The sequence shown here is derived from an EMBL/GenBank/DDBJ whole genome shotgun (WGS) entry which is preliminary data.</text>
</comment>
<evidence type="ECO:0000256" key="8">
    <source>
        <dbReference type="SAM" id="Phobius"/>
    </source>
</evidence>
<feature type="transmembrane region" description="Helical" evidence="8">
    <location>
        <begin position="118"/>
        <end position="134"/>
    </location>
</feature>
<evidence type="ECO:0000256" key="1">
    <source>
        <dbReference type="ARBA" id="ARBA00004651"/>
    </source>
</evidence>
<dbReference type="Proteomes" id="UP000251800">
    <property type="component" value="Unassembled WGS sequence"/>
</dbReference>
<gene>
    <name evidence="9" type="ORF">DEH80_09370</name>
</gene>
<keyword evidence="5" id="KW-0862">Zinc</keyword>
<evidence type="ECO:0000256" key="6">
    <source>
        <dbReference type="ARBA" id="ARBA00022989"/>
    </source>
</evidence>